<organism evidence="3 4">
    <name type="scientific">Urochloa decumbens</name>
    <dbReference type="NCBI Taxonomy" id="240449"/>
    <lineage>
        <taxon>Eukaryota</taxon>
        <taxon>Viridiplantae</taxon>
        <taxon>Streptophyta</taxon>
        <taxon>Embryophyta</taxon>
        <taxon>Tracheophyta</taxon>
        <taxon>Spermatophyta</taxon>
        <taxon>Magnoliopsida</taxon>
        <taxon>Liliopsida</taxon>
        <taxon>Poales</taxon>
        <taxon>Poaceae</taxon>
        <taxon>PACMAD clade</taxon>
        <taxon>Panicoideae</taxon>
        <taxon>Panicodae</taxon>
        <taxon>Paniceae</taxon>
        <taxon>Melinidinae</taxon>
        <taxon>Urochloa</taxon>
    </lineage>
</organism>
<feature type="region of interest" description="Disordered" evidence="1">
    <location>
        <begin position="1"/>
        <end position="21"/>
    </location>
</feature>
<dbReference type="InterPro" id="IPR029058">
    <property type="entry name" value="AB_hydrolase_fold"/>
</dbReference>
<dbReference type="InterPro" id="IPR013094">
    <property type="entry name" value="AB_hydrolase_3"/>
</dbReference>
<dbReference type="Pfam" id="PF07859">
    <property type="entry name" value="Abhydrolase_3"/>
    <property type="match status" value="1"/>
</dbReference>
<reference evidence="3 4" key="2">
    <citation type="submission" date="2024-10" db="EMBL/GenBank/DDBJ databases">
        <authorList>
            <person name="Ryan C."/>
        </authorList>
    </citation>
    <scope>NUCLEOTIDE SEQUENCE [LARGE SCALE GENOMIC DNA]</scope>
</reference>
<sequence>MSSRSPATQQPTRSSILATTSAHTKRNQFTMLANKSSSPPGQNAVREIAIDLPLKIRIYNQNSRIEQAPRSLFVPASEDPGTTGVATRDAVIDRDTGVAARLFLPIAAVATGRRLPLILFFHGGGGSSLAAVAEPQSAFCRTYHRYATALAARAGLLVVSVEYRRLSPEHACDDAWTALRWAAASSADPWILYHADRRRTFLAGDGAGGGVACRAAVHARRAGDEDVDVEGMLLVDPYFGEREWWMASKKVGRDDGFFWPAENAPLPCRRALVVVAVAGKGAAVLERGRRLAASVRGGCWWGGEVTVVELHGVHHGFHLYGSASGGSASERLMESIVEFVNRKDGEQGSNLSNGPCKAVSAQEAPRRAVTKSCL</sequence>
<protein>
    <recommendedName>
        <fullName evidence="2">Alpha/beta hydrolase fold-3 domain-containing protein</fullName>
    </recommendedName>
</protein>
<accession>A0ABC9DGB9</accession>
<dbReference type="PANTHER" id="PTHR23024">
    <property type="entry name" value="ARYLACETAMIDE DEACETYLASE"/>
    <property type="match status" value="1"/>
</dbReference>
<gene>
    <name evidence="3" type="ORF">URODEC1_LOCUS84991</name>
</gene>
<evidence type="ECO:0000259" key="2">
    <source>
        <dbReference type="Pfam" id="PF07859"/>
    </source>
</evidence>
<dbReference type="SUPFAM" id="SSF53474">
    <property type="entry name" value="alpha/beta-Hydrolases"/>
    <property type="match status" value="1"/>
</dbReference>
<evidence type="ECO:0000256" key="1">
    <source>
        <dbReference type="SAM" id="MobiDB-lite"/>
    </source>
</evidence>
<dbReference type="AlphaFoldDB" id="A0ABC9DGB9"/>
<dbReference type="Proteomes" id="UP001497457">
    <property type="component" value="Chromosome 33rd"/>
</dbReference>
<keyword evidence="4" id="KW-1185">Reference proteome</keyword>
<name>A0ABC9DGB9_9POAL</name>
<proteinExistence type="predicted"/>
<feature type="domain" description="Alpha/beta hydrolase fold-3" evidence="2">
    <location>
        <begin position="118"/>
        <end position="240"/>
    </location>
</feature>
<dbReference type="Gene3D" id="3.40.50.1820">
    <property type="entry name" value="alpha/beta hydrolase"/>
    <property type="match status" value="1"/>
</dbReference>
<reference evidence="4" key="1">
    <citation type="submission" date="2024-06" db="EMBL/GenBank/DDBJ databases">
        <authorList>
            <person name="Ryan C."/>
        </authorList>
    </citation>
    <scope>NUCLEOTIDE SEQUENCE [LARGE SCALE GENOMIC DNA]</scope>
</reference>
<evidence type="ECO:0000313" key="3">
    <source>
        <dbReference type="EMBL" id="CAL5038361.1"/>
    </source>
</evidence>
<dbReference type="InterPro" id="IPR050466">
    <property type="entry name" value="Carboxylest/Gibb_receptor"/>
</dbReference>
<dbReference type="PANTHER" id="PTHR23024:SF563">
    <property type="entry name" value="OS09G0435700 PROTEIN"/>
    <property type="match status" value="1"/>
</dbReference>
<evidence type="ECO:0000313" key="4">
    <source>
        <dbReference type="Proteomes" id="UP001497457"/>
    </source>
</evidence>
<dbReference type="EMBL" id="OZ075143">
    <property type="protein sequence ID" value="CAL5038361.1"/>
    <property type="molecule type" value="Genomic_DNA"/>
</dbReference>